<keyword evidence="2" id="KW-1185">Reference proteome</keyword>
<proteinExistence type="predicted"/>
<dbReference type="Gene3D" id="2.60.120.580">
    <property type="entry name" value="Acetamidase/Formamidase-like domains"/>
    <property type="match status" value="2"/>
</dbReference>
<dbReference type="SUPFAM" id="SSF141130">
    <property type="entry name" value="Acetamidase/Formamidase-like"/>
    <property type="match status" value="1"/>
</dbReference>
<sequence>MREHRLDAGPGTAVDVFDPRHTPCLRIDPGDRLTVTSLDASGHLERQRVPGEQRPLLLPDRRGHCLTGPVAVTGARPGDHLALHVEHLEPLGWGWTVAGGQSAFADRLGIGGAPATWLLWDIADGEAVESRGFRRPTAPFLGVMGTAPAEPEEHSTIPPRAGNGGNIDCRELVAGSTVYLPVTVPDALLSLGDGHAAQGDGEVGGTAIECPMRTTLTVDVVRDRPLDGVHAETPAGLVTFGFDADLTTATGDALDAMCRWLCRLHDLDTATALALASTVVDLRVTQVANRTWGVHALLPAGLLGRG</sequence>
<dbReference type="PANTHER" id="PTHR31891">
    <property type="entry name" value="FORMAMIDASE C869.04-RELATED"/>
    <property type="match status" value="1"/>
</dbReference>
<comment type="caution">
    <text evidence="1">The sequence shown here is derived from an EMBL/GenBank/DDBJ whole genome shotgun (WGS) entry which is preliminary data.</text>
</comment>
<dbReference type="Proteomes" id="UP001430172">
    <property type="component" value="Unassembled WGS sequence"/>
</dbReference>
<dbReference type="Pfam" id="PF03069">
    <property type="entry name" value="FmdA_AmdA"/>
    <property type="match status" value="2"/>
</dbReference>
<evidence type="ECO:0000313" key="2">
    <source>
        <dbReference type="Proteomes" id="UP001430172"/>
    </source>
</evidence>
<reference evidence="1" key="1">
    <citation type="submission" date="2021-02" db="EMBL/GenBank/DDBJ databases">
        <title>Phycicoccus sp. MQZ13P-5T, whole genome shotgun sequence.</title>
        <authorList>
            <person name="Tuo L."/>
        </authorList>
    </citation>
    <scope>NUCLEOTIDE SEQUENCE</scope>
    <source>
        <strain evidence="1">MQZ13P-5</strain>
    </source>
</reference>
<protein>
    <submittedName>
        <fullName evidence="1">Acetamidase/formamidase family protein</fullName>
    </submittedName>
</protein>
<name>A0ABS2CRQ4_9MICO</name>
<gene>
    <name evidence="1" type="ORF">JQN70_19075</name>
</gene>
<dbReference type="Gene3D" id="3.10.28.20">
    <property type="entry name" value="Acetamidase/Formamidase-like domains"/>
    <property type="match status" value="1"/>
</dbReference>
<dbReference type="PANTHER" id="PTHR31891:SF1">
    <property type="entry name" value="FORMAMIDASE C869.04-RELATED"/>
    <property type="match status" value="1"/>
</dbReference>
<dbReference type="RefSeq" id="WP_204132976.1">
    <property type="nucleotide sequence ID" value="NZ_JAFDVD010000027.1"/>
</dbReference>
<dbReference type="EMBL" id="JAFDVD010000027">
    <property type="protein sequence ID" value="MBM6402503.1"/>
    <property type="molecule type" value="Genomic_DNA"/>
</dbReference>
<dbReference type="InterPro" id="IPR004304">
    <property type="entry name" value="FmdA_AmdA"/>
</dbReference>
<accession>A0ABS2CRQ4</accession>
<organism evidence="1 2">
    <name type="scientific">Phycicoccus sonneratiae</name>
    <dbReference type="NCBI Taxonomy" id="2807628"/>
    <lineage>
        <taxon>Bacteria</taxon>
        <taxon>Bacillati</taxon>
        <taxon>Actinomycetota</taxon>
        <taxon>Actinomycetes</taxon>
        <taxon>Micrococcales</taxon>
        <taxon>Intrasporangiaceae</taxon>
        <taxon>Phycicoccus</taxon>
    </lineage>
</organism>
<evidence type="ECO:0000313" key="1">
    <source>
        <dbReference type="EMBL" id="MBM6402503.1"/>
    </source>
</evidence>